<comment type="caution">
    <text evidence="1">The sequence shown here is derived from an EMBL/GenBank/DDBJ whole genome shotgun (WGS) entry which is preliminary data.</text>
</comment>
<accession>A0A4C1SX57</accession>
<reference evidence="1 2" key="1">
    <citation type="journal article" date="2019" name="Commun. Biol.">
        <title>The bagworm genome reveals a unique fibroin gene that provides high tensile strength.</title>
        <authorList>
            <person name="Kono N."/>
            <person name="Nakamura H."/>
            <person name="Ohtoshi R."/>
            <person name="Tomita M."/>
            <person name="Numata K."/>
            <person name="Arakawa K."/>
        </authorList>
    </citation>
    <scope>NUCLEOTIDE SEQUENCE [LARGE SCALE GENOMIC DNA]</scope>
</reference>
<name>A0A4C1SX57_EUMVA</name>
<evidence type="ECO:0000313" key="2">
    <source>
        <dbReference type="Proteomes" id="UP000299102"/>
    </source>
</evidence>
<proteinExistence type="predicted"/>
<keyword evidence="2" id="KW-1185">Reference proteome</keyword>
<dbReference type="EMBL" id="BGZK01004086">
    <property type="protein sequence ID" value="GBP06772.1"/>
    <property type="molecule type" value="Genomic_DNA"/>
</dbReference>
<sequence length="78" mass="8495">MLHAMFKLWTASSGPASYELISERAATAESSSAIMIKETLEETPHGSSSQATTGSAVDMYDMVERGLHMPFLICQLEL</sequence>
<dbReference type="Proteomes" id="UP000299102">
    <property type="component" value="Unassembled WGS sequence"/>
</dbReference>
<protein>
    <submittedName>
        <fullName evidence="1">Uncharacterized protein</fullName>
    </submittedName>
</protein>
<dbReference type="AlphaFoldDB" id="A0A4C1SX57"/>
<gene>
    <name evidence="1" type="ORF">EVAR_67293_1</name>
</gene>
<evidence type="ECO:0000313" key="1">
    <source>
        <dbReference type="EMBL" id="GBP06772.1"/>
    </source>
</evidence>
<organism evidence="1 2">
    <name type="scientific">Eumeta variegata</name>
    <name type="common">Bagworm moth</name>
    <name type="synonym">Eumeta japonica</name>
    <dbReference type="NCBI Taxonomy" id="151549"/>
    <lineage>
        <taxon>Eukaryota</taxon>
        <taxon>Metazoa</taxon>
        <taxon>Ecdysozoa</taxon>
        <taxon>Arthropoda</taxon>
        <taxon>Hexapoda</taxon>
        <taxon>Insecta</taxon>
        <taxon>Pterygota</taxon>
        <taxon>Neoptera</taxon>
        <taxon>Endopterygota</taxon>
        <taxon>Lepidoptera</taxon>
        <taxon>Glossata</taxon>
        <taxon>Ditrysia</taxon>
        <taxon>Tineoidea</taxon>
        <taxon>Psychidae</taxon>
        <taxon>Oiketicinae</taxon>
        <taxon>Eumeta</taxon>
    </lineage>
</organism>